<evidence type="ECO:0000256" key="1">
    <source>
        <dbReference type="SAM" id="SignalP"/>
    </source>
</evidence>
<gene>
    <name evidence="2" type="ORF">DFH08DRAFT_1033488</name>
</gene>
<sequence>MSHQIILDALLCALKSIFGLNLVVASTMPSSPPAVPGWYINSWGLISCDCDWLLFLQKYTDDPWAIRDLALKPHEPHAAFGHSAKFPGFDGFVFGPGFRMRLCAMPKSRMRLVRLLRKVSIEPIYFAATFDNAFKYLPLCEGFQDTFSRDEAGRLFNTQLLYYTVDNDGEIYYSGEAAEAACEQQPDYGVICILTSETDAQARRDGWPDNY</sequence>
<keyword evidence="1" id="KW-0732">Signal</keyword>
<reference evidence="2" key="1">
    <citation type="submission" date="2023-03" db="EMBL/GenBank/DDBJ databases">
        <title>Massive genome expansion in bonnet fungi (Mycena s.s.) driven by repeated elements and novel gene families across ecological guilds.</title>
        <authorList>
            <consortium name="Lawrence Berkeley National Laboratory"/>
            <person name="Harder C.B."/>
            <person name="Miyauchi S."/>
            <person name="Viragh M."/>
            <person name="Kuo A."/>
            <person name="Thoen E."/>
            <person name="Andreopoulos B."/>
            <person name="Lu D."/>
            <person name="Skrede I."/>
            <person name="Drula E."/>
            <person name="Henrissat B."/>
            <person name="Morin E."/>
            <person name="Kohler A."/>
            <person name="Barry K."/>
            <person name="LaButti K."/>
            <person name="Morin E."/>
            <person name="Salamov A."/>
            <person name="Lipzen A."/>
            <person name="Mereny Z."/>
            <person name="Hegedus B."/>
            <person name="Baldrian P."/>
            <person name="Stursova M."/>
            <person name="Weitz H."/>
            <person name="Taylor A."/>
            <person name="Grigoriev I.V."/>
            <person name="Nagy L.G."/>
            <person name="Martin F."/>
            <person name="Kauserud H."/>
        </authorList>
    </citation>
    <scope>NUCLEOTIDE SEQUENCE</scope>
    <source>
        <strain evidence="2">CBHHK002</strain>
    </source>
</reference>
<proteinExistence type="predicted"/>
<keyword evidence="3" id="KW-1185">Reference proteome</keyword>
<evidence type="ECO:0000313" key="3">
    <source>
        <dbReference type="Proteomes" id="UP001218218"/>
    </source>
</evidence>
<dbReference type="Proteomes" id="UP001218218">
    <property type="component" value="Unassembled WGS sequence"/>
</dbReference>
<protein>
    <submittedName>
        <fullName evidence="2">Uncharacterized protein</fullName>
    </submittedName>
</protein>
<name>A0AAD6ZGG3_9AGAR</name>
<comment type="caution">
    <text evidence="2">The sequence shown here is derived from an EMBL/GenBank/DDBJ whole genome shotgun (WGS) entry which is preliminary data.</text>
</comment>
<evidence type="ECO:0000313" key="2">
    <source>
        <dbReference type="EMBL" id="KAJ7321578.1"/>
    </source>
</evidence>
<dbReference type="AlphaFoldDB" id="A0AAD6ZGG3"/>
<feature type="chain" id="PRO_5042205915" evidence="1">
    <location>
        <begin position="20"/>
        <end position="211"/>
    </location>
</feature>
<accession>A0AAD6ZGG3</accession>
<organism evidence="2 3">
    <name type="scientific">Mycena albidolilacea</name>
    <dbReference type="NCBI Taxonomy" id="1033008"/>
    <lineage>
        <taxon>Eukaryota</taxon>
        <taxon>Fungi</taxon>
        <taxon>Dikarya</taxon>
        <taxon>Basidiomycota</taxon>
        <taxon>Agaricomycotina</taxon>
        <taxon>Agaricomycetes</taxon>
        <taxon>Agaricomycetidae</taxon>
        <taxon>Agaricales</taxon>
        <taxon>Marasmiineae</taxon>
        <taxon>Mycenaceae</taxon>
        <taxon>Mycena</taxon>
    </lineage>
</organism>
<dbReference type="EMBL" id="JARIHO010000050">
    <property type="protein sequence ID" value="KAJ7321578.1"/>
    <property type="molecule type" value="Genomic_DNA"/>
</dbReference>
<feature type="signal peptide" evidence="1">
    <location>
        <begin position="1"/>
        <end position="19"/>
    </location>
</feature>